<dbReference type="InterPro" id="IPR002549">
    <property type="entry name" value="AI-2E-like"/>
</dbReference>
<keyword evidence="7 8" id="KW-0472">Membrane</keyword>
<evidence type="ECO:0000256" key="2">
    <source>
        <dbReference type="ARBA" id="ARBA00009773"/>
    </source>
</evidence>
<evidence type="ECO:0000256" key="4">
    <source>
        <dbReference type="ARBA" id="ARBA00022475"/>
    </source>
</evidence>
<reference evidence="9" key="2">
    <citation type="journal article" date="2021" name="PeerJ">
        <title>Extensive microbial diversity within the chicken gut microbiome revealed by metagenomics and culture.</title>
        <authorList>
            <person name="Gilroy R."/>
            <person name="Ravi A."/>
            <person name="Getino M."/>
            <person name="Pursley I."/>
            <person name="Horton D.L."/>
            <person name="Alikhan N.F."/>
            <person name="Baker D."/>
            <person name="Gharbi K."/>
            <person name="Hall N."/>
            <person name="Watson M."/>
            <person name="Adriaenssens E.M."/>
            <person name="Foster-Nyarko E."/>
            <person name="Jarju S."/>
            <person name="Secka A."/>
            <person name="Antonio M."/>
            <person name="Oren A."/>
            <person name="Chaudhuri R.R."/>
            <person name="La Ragione R."/>
            <person name="Hildebrand F."/>
            <person name="Pallen M.J."/>
        </authorList>
    </citation>
    <scope>NUCLEOTIDE SEQUENCE</scope>
    <source>
        <strain evidence="9">ChiSjej1B19-7085</strain>
    </source>
</reference>
<evidence type="ECO:0000256" key="8">
    <source>
        <dbReference type="SAM" id="Phobius"/>
    </source>
</evidence>
<keyword evidence="5 8" id="KW-0812">Transmembrane</keyword>
<feature type="transmembrane region" description="Helical" evidence="8">
    <location>
        <begin position="186"/>
        <end position="205"/>
    </location>
</feature>
<comment type="subcellular location">
    <subcellularLocation>
        <location evidence="1">Cell membrane</location>
        <topology evidence="1">Multi-pass membrane protein</topology>
    </subcellularLocation>
</comment>
<dbReference type="Pfam" id="PF01594">
    <property type="entry name" value="AI-2E_transport"/>
    <property type="match status" value="1"/>
</dbReference>
<feature type="transmembrane region" description="Helical" evidence="8">
    <location>
        <begin position="282"/>
        <end position="302"/>
    </location>
</feature>
<keyword evidence="6 8" id="KW-1133">Transmembrane helix</keyword>
<feature type="transmembrane region" description="Helical" evidence="8">
    <location>
        <begin position="43"/>
        <end position="71"/>
    </location>
</feature>
<evidence type="ECO:0000256" key="3">
    <source>
        <dbReference type="ARBA" id="ARBA00022448"/>
    </source>
</evidence>
<dbReference type="GO" id="GO:0055085">
    <property type="term" value="P:transmembrane transport"/>
    <property type="evidence" value="ECO:0007669"/>
    <property type="project" value="TreeGrafter"/>
</dbReference>
<protein>
    <submittedName>
        <fullName evidence="9">AI-2E family transporter</fullName>
    </submittedName>
</protein>
<keyword evidence="3" id="KW-0813">Transport</keyword>
<feature type="transmembrane region" description="Helical" evidence="8">
    <location>
        <begin position="92"/>
        <end position="115"/>
    </location>
</feature>
<dbReference type="Proteomes" id="UP000886785">
    <property type="component" value="Unassembled WGS sequence"/>
</dbReference>
<comment type="similarity">
    <text evidence="2">Belongs to the autoinducer-2 exporter (AI-2E) (TC 2.A.86) family.</text>
</comment>
<evidence type="ECO:0000313" key="10">
    <source>
        <dbReference type="Proteomes" id="UP000886785"/>
    </source>
</evidence>
<dbReference type="GO" id="GO:0005886">
    <property type="term" value="C:plasma membrane"/>
    <property type="evidence" value="ECO:0007669"/>
    <property type="project" value="UniProtKB-SubCell"/>
</dbReference>
<evidence type="ECO:0000256" key="6">
    <source>
        <dbReference type="ARBA" id="ARBA00022989"/>
    </source>
</evidence>
<gene>
    <name evidence="9" type="ORF">IAA54_02725</name>
</gene>
<evidence type="ECO:0000256" key="1">
    <source>
        <dbReference type="ARBA" id="ARBA00004651"/>
    </source>
</evidence>
<evidence type="ECO:0000256" key="5">
    <source>
        <dbReference type="ARBA" id="ARBA00022692"/>
    </source>
</evidence>
<feature type="transmembrane region" description="Helical" evidence="8">
    <location>
        <begin position="339"/>
        <end position="372"/>
    </location>
</feature>
<name>A0A9D1J0F8_9FIRM</name>
<proteinExistence type="inferred from homology"/>
<dbReference type="AlphaFoldDB" id="A0A9D1J0F8"/>
<sequence>MKIEELINNRQLSQRLMRKIFVIILFTVALIFAMFNLDRLRDMSLSALGIAAPFLTGIAVAFVLNVLVRLYEERVFAKLIRKPGRIWLKAQRGVSILLAFVTVCVIITCIILYVIPELVSSLQMFTDRAPGYIMDFSQRATELLEEMGITQEQLRAIQIDWNAVLSQISQYTGDVMSSLLSVFMDFTSGIITGILSLIFSVYMLAGKEKLLRNLKRVLFAYQPEERAEKIVEIASLSNRIFTGFVTGQLLEAIILGVLCYIGMSIFGFSYPPLISTLVGLTAIIPILGAYLGAGIGGFLLLLIDPMQCLWFLLFIVILQQIEGNVIYPRVVGTSIGLPGLWVLLAVVVCSDLFGVVGILLGVPAASVLYTLLRVNTTHRLRQKQIPESRFDPPAKTGGEK</sequence>
<feature type="transmembrane region" description="Helical" evidence="8">
    <location>
        <begin position="309"/>
        <end position="327"/>
    </location>
</feature>
<accession>A0A9D1J0F8</accession>
<feature type="transmembrane region" description="Helical" evidence="8">
    <location>
        <begin position="20"/>
        <end position="37"/>
    </location>
</feature>
<evidence type="ECO:0000256" key="7">
    <source>
        <dbReference type="ARBA" id="ARBA00023136"/>
    </source>
</evidence>
<feature type="transmembrane region" description="Helical" evidence="8">
    <location>
        <begin position="249"/>
        <end position="270"/>
    </location>
</feature>
<dbReference type="PANTHER" id="PTHR21716">
    <property type="entry name" value="TRANSMEMBRANE PROTEIN"/>
    <property type="match status" value="1"/>
</dbReference>
<organism evidence="9 10">
    <name type="scientific">Candidatus Gallacutalibacter pullicola</name>
    <dbReference type="NCBI Taxonomy" id="2840830"/>
    <lineage>
        <taxon>Bacteria</taxon>
        <taxon>Bacillati</taxon>
        <taxon>Bacillota</taxon>
        <taxon>Clostridia</taxon>
        <taxon>Eubacteriales</taxon>
        <taxon>Candidatus Gallacutalibacter</taxon>
    </lineage>
</organism>
<dbReference type="EMBL" id="DVHF01000034">
    <property type="protein sequence ID" value="HIR56556.1"/>
    <property type="molecule type" value="Genomic_DNA"/>
</dbReference>
<reference evidence="9" key="1">
    <citation type="submission" date="2020-10" db="EMBL/GenBank/DDBJ databases">
        <authorList>
            <person name="Gilroy R."/>
        </authorList>
    </citation>
    <scope>NUCLEOTIDE SEQUENCE</scope>
    <source>
        <strain evidence="9">ChiSjej1B19-7085</strain>
    </source>
</reference>
<evidence type="ECO:0000313" key="9">
    <source>
        <dbReference type="EMBL" id="HIR56556.1"/>
    </source>
</evidence>
<dbReference type="PANTHER" id="PTHR21716:SF53">
    <property type="entry name" value="PERMEASE PERM-RELATED"/>
    <property type="match status" value="1"/>
</dbReference>
<keyword evidence="4" id="KW-1003">Cell membrane</keyword>
<comment type="caution">
    <text evidence="9">The sequence shown here is derived from an EMBL/GenBank/DDBJ whole genome shotgun (WGS) entry which is preliminary data.</text>
</comment>